<gene>
    <name evidence="2" type="ORF">BECKTC1821F_GA0114240_100485</name>
</gene>
<evidence type="ECO:0000313" key="2">
    <source>
        <dbReference type="EMBL" id="VFK54246.1"/>
    </source>
</evidence>
<protein>
    <submittedName>
        <fullName evidence="2">Uncharacterized protein</fullName>
    </submittedName>
</protein>
<dbReference type="AlphaFoldDB" id="A0A450ZKC1"/>
<accession>A0A450ZKC1</accession>
<reference evidence="2" key="1">
    <citation type="submission" date="2019-02" db="EMBL/GenBank/DDBJ databases">
        <authorList>
            <person name="Gruber-Vodicka R. H."/>
            <person name="Seah K. B. B."/>
        </authorList>
    </citation>
    <scope>NUCLEOTIDE SEQUENCE</scope>
    <source>
        <strain evidence="2">BECK_BZ126</strain>
    </source>
</reference>
<sequence>MAFDSIALGIALGVAGSLVFWLLEFFRHRREHDIRKIALVFLSVFGIVGGIDLIVVAY</sequence>
<organism evidence="2">
    <name type="scientific">Candidatus Kentrum sp. TC</name>
    <dbReference type="NCBI Taxonomy" id="2126339"/>
    <lineage>
        <taxon>Bacteria</taxon>
        <taxon>Pseudomonadati</taxon>
        <taxon>Pseudomonadota</taxon>
        <taxon>Gammaproteobacteria</taxon>
        <taxon>Candidatus Kentrum</taxon>
    </lineage>
</organism>
<feature type="transmembrane region" description="Helical" evidence="1">
    <location>
        <begin position="38"/>
        <end position="57"/>
    </location>
</feature>
<keyword evidence="1" id="KW-1133">Transmembrane helix</keyword>
<proteinExistence type="predicted"/>
<keyword evidence="1" id="KW-0812">Transmembrane</keyword>
<dbReference type="EMBL" id="CAADFW010000004">
    <property type="protein sequence ID" value="VFK54246.1"/>
    <property type="molecule type" value="Genomic_DNA"/>
</dbReference>
<evidence type="ECO:0000256" key="1">
    <source>
        <dbReference type="SAM" id="Phobius"/>
    </source>
</evidence>
<name>A0A450ZKC1_9GAMM</name>
<keyword evidence="1" id="KW-0472">Membrane</keyword>
<feature type="transmembrane region" description="Helical" evidence="1">
    <location>
        <begin position="6"/>
        <end position="26"/>
    </location>
</feature>